<sequence>MILLVWRLLLAYIDTTATHSPASEWVDRRINDTVLTARVCGIAVCQVCFDGLGVASCDLTASCAASCVIDGFWLLLWRIDGATSAP</sequence>
<feature type="signal peptide" evidence="1">
    <location>
        <begin position="1"/>
        <end position="18"/>
    </location>
</feature>
<evidence type="ECO:0000313" key="3">
    <source>
        <dbReference type="Proteomes" id="UP000887159"/>
    </source>
</evidence>
<keyword evidence="1" id="KW-0732">Signal</keyword>
<keyword evidence="3" id="KW-1185">Reference proteome</keyword>
<evidence type="ECO:0000256" key="1">
    <source>
        <dbReference type="SAM" id="SignalP"/>
    </source>
</evidence>
<dbReference type="EMBL" id="BMAU01021385">
    <property type="protein sequence ID" value="GFY28599.1"/>
    <property type="molecule type" value="Genomic_DNA"/>
</dbReference>
<evidence type="ECO:0000313" key="2">
    <source>
        <dbReference type="EMBL" id="GFY28599.1"/>
    </source>
</evidence>
<evidence type="ECO:0008006" key="4">
    <source>
        <dbReference type="Google" id="ProtNLM"/>
    </source>
</evidence>
<reference evidence="2" key="1">
    <citation type="submission" date="2020-08" db="EMBL/GenBank/DDBJ databases">
        <title>Multicomponent nature underlies the extraordinary mechanical properties of spider dragline silk.</title>
        <authorList>
            <person name="Kono N."/>
            <person name="Nakamura H."/>
            <person name="Mori M."/>
            <person name="Yoshida Y."/>
            <person name="Ohtoshi R."/>
            <person name="Malay A.D."/>
            <person name="Moran D.A.P."/>
            <person name="Tomita M."/>
            <person name="Numata K."/>
            <person name="Arakawa K."/>
        </authorList>
    </citation>
    <scope>NUCLEOTIDE SEQUENCE</scope>
</reference>
<dbReference type="Proteomes" id="UP000887159">
    <property type="component" value="Unassembled WGS sequence"/>
</dbReference>
<name>A0A8X6W5L7_TRICX</name>
<organism evidence="2 3">
    <name type="scientific">Trichonephila clavipes</name>
    <name type="common">Golden silk orbweaver</name>
    <name type="synonym">Nephila clavipes</name>
    <dbReference type="NCBI Taxonomy" id="2585209"/>
    <lineage>
        <taxon>Eukaryota</taxon>
        <taxon>Metazoa</taxon>
        <taxon>Ecdysozoa</taxon>
        <taxon>Arthropoda</taxon>
        <taxon>Chelicerata</taxon>
        <taxon>Arachnida</taxon>
        <taxon>Araneae</taxon>
        <taxon>Araneomorphae</taxon>
        <taxon>Entelegynae</taxon>
        <taxon>Araneoidea</taxon>
        <taxon>Nephilidae</taxon>
        <taxon>Trichonephila</taxon>
    </lineage>
</organism>
<accession>A0A8X6W5L7</accession>
<proteinExistence type="predicted"/>
<comment type="caution">
    <text evidence="2">The sequence shown here is derived from an EMBL/GenBank/DDBJ whole genome shotgun (WGS) entry which is preliminary data.</text>
</comment>
<gene>
    <name evidence="2" type="ORF">TNCV_4150301</name>
</gene>
<dbReference type="AlphaFoldDB" id="A0A8X6W5L7"/>
<protein>
    <recommendedName>
        <fullName evidence="4">Secreted protein</fullName>
    </recommendedName>
</protein>
<feature type="chain" id="PRO_5036458831" description="Secreted protein" evidence="1">
    <location>
        <begin position="19"/>
        <end position="86"/>
    </location>
</feature>